<dbReference type="EMBL" id="AP019840">
    <property type="protein sequence ID" value="BBM52330.1"/>
    <property type="molecule type" value="Genomic_DNA"/>
</dbReference>
<dbReference type="Proteomes" id="UP000321378">
    <property type="component" value="Chromosome"/>
</dbReference>
<dbReference type="OrthoDB" id="9868942at2"/>
<reference evidence="1 4" key="1">
    <citation type="submission" date="2019-07" db="EMBL/GenBank/DDBJ databases">
        <title>Complete Genome Sequence of Leptotrichia trevisanii Strain JMUB3870.</title>
        <authorList>
            <person name="Watanabe S."/>
            <person name="Cui L."/>
        </authorList>
    </citation>
    <scope>NUCLEOTIDE SEQUENCE [LARGE SCALE GENOMIC DNA]</scope>
    <source>
        <strain evidence="1 4">JMUB3870</strain>
    </source>
</reference>
<proteinExistence type="predicted"/>
<gene>
    <name evidence="1" type="ORF">JMUB3870_1314</name>
    <name evidence="2" type="ORF">JMUB3935_1308</name>
</gene>
<evidence type="ECO:0000313" key="2">
    <source>
        <dbReference type="EMBL" id="BBM52330.1"/>
    </source>
</evidence>
<dbReference type="AlphaFoldDB" id="A0A510KKU9"/>
<keyword evidence="4" id="KW-1185">Reference proteome</keyword>
<dbReference type="STRING" id="1122173.GCA_000482505_02479"/>
<dbReference type="Proteomes" id="UP000422644">
    <property type="component" value="Chromosome"/>
</dbReference>
<organism evidence="2 3">
    <name type="scientific">Leptotrichia trevisanii</name>
    <dbReference type="NCBI Taxonomy" id="109328"/>
    <lineage>
        <taxon>Bacteria</taxon>
        <taxon>Fusobacteriati</taxon>
        <taxon>Fusobacteriota</taxon>
        <taxon>Fusobacteriia</taxon>
        <taxon>Fusobacteriales</taxon>
        <taxon>Leptotrichiaceae</taxon>
        <taxon>Leptotrichia</taxon>
    </lineage>
</organism>
<evidence type="ECO:0008006" key="5">
    <source>
        <dbReference type="Google" id="ProtNLM"/>
    </source>
</evidence>
<reference evidence="2 3" key="2">
    <citation type="submission" date="2019-07" db="EMBL/GenBank/DDBJ databases">
        <title>Complete Genome Sequence of Leptotrichia trevisanii Strain JMUB3935.</title>
        <authorList>
            <person name="Watanabe S."/>
            <person name="Cui L."/>
        </authorList>
    </citation>
    <scope>NUCLEOTIDE SEQUENCE [LARGE SCALE GENOMIC DNA]</scope>
    <source>
        <strain evidence="2 3">JMUB3935</strain>
    </source>
</reference>
<evidence type="ECO:0000313" key="1">
    <source>
        <dbReference type="EMBL" id="BBM45196.1"/>
    </source>
</evidence>
<dbReference type="EMBL" id="AP019831">
    <property type="protein sequence ID" value="BBM45196.1"/>
    <property type="molecule type" value="Genomic_DNA"/>
</dbReference>
<protein>
    <recommendedName>
        <fullName evidence="5">Lipoprotein</fullName>
    </recommendedName>
</protein>
<sequence length="160" mass="18400">MKKILVMIVAVALLSCDKNNYKEMTNDMEKIVNEEKKTIEVVEPIYNGLSSISVGKLAAKTENQYLEELKIVDVENIKKLNEKFKNKYSSVKLDPKTGYEESCAKAREDYVEYVDVFLKMFEEYKAGAIAKEKQFSWPVVNLRSNVNSQEGLLRSCRLVK</sequence>
<name>A0A510KKU9_9FUSO</name>
<evidence type="ECO:0000313" key="4">
    <source>
        <dbReference type="Proteomes" id="UP000422644"/>
    </source>
</evidence>
<evidence type="ECO:0000313" key="3">
    <source>
        <dbReference type="Proteomes" id="UP000321378"/>
    </source>
</evidence>
<accession>A0A510KKU9</accession>
<dbReference type="PROSITE" id="PS51257">
    <property type="entry name" value="PROKAR_LIPOPROTEIN"/>
    <property type="match status" value="1"/>
</dbReference>
<dbReference type="RefSeq" id="WP_026748785.1">
    <property type="nucleotide sequence ID" value="NZ_AP019831.1"/>
</dbReference>